<evidence type="ECO:0008006" key="4">
    <source>
        <dbReference type="Google" id="ProtNLM"/>
    </source>
</evidence>
<dbReference type="GO" id="GO:0005829">
    <property type="term" value="C:cytosol"/>
    <property type="evidence" value="ECO:0007669"/>
    <property type="project" value="TreeGrafter"/>
</dbReference>
<proteinExistence type="predicted"/>
<dbReference type="Proteomes" id="UP000239757">
    <property type="component" value="Unassembled WGS sequence"/>
</dbReference>
<feature type="region of interest" description="Disordered" evidence="1">
    <location>
        <begin position="1"/>
        <end position="22"/>
    </location>
</feature>
<gene>
    <name evidence="2" type="ORF">GOBAR_AA04445</name>
</gene>
<dbReference type="OrthoDB" id="379794at2759"/>
<dbReference type="AlphaFoldDB" id="A0A2P5YKM3"/>
<evidence type="ECO:0000313" key="2">
    <source>
        <dbReference type="EMBL" id="PPS16123.1"/>
    </source>
</evidence>
<reference evidence="2 3" key="1">
    <citation type="submission" date="2015-01" db="EMBL/GenBank/DDBJ databases">
        <title>Genome of allotetraploid Gossypium barbadense reveals genomic plasticity and fiber elongation in cotton evolution.</title>
        <authorList>
            <person name="Chen X."/>
            <person name="Liu X."/>
            <person name="Zhao B."/>
            <person name="Zheng H."/>
            <person name="Hu Y."/>
            <person name="Lu G."/>
            <person name="Yang C."/>
            <person name="Chen J."/>
            <person name="Shan C."/>
            <person name="Zhang L."/>
            <person name="Zhou Y."/>
            <person name="Wang L."/>
            <person name="Guo W."/>
            <person name="Bai Y."/>
            <person name="Ruan J."/>
            <person name="Shangguan X."/>
            <person name="Mao Y."/>
            <person name="Jiang J."/>
            <person name="Zhu Y."/>
            <person name="Lei J."/>
            <person name="Kang H."/>
            <person name="Chen S."/>
            <person name="He X."/>
            <person name="Wang R."/>
            <person name="Wang Y."/>
            <person name="Chen J."/>
            <person name="Wang L."/>
            <person name="Yu S."/>
            <person name="Wang B."/>
            <person name="Wei J."/>
            <person name="Song S."/>
            <person name="Lu X."/>
            <person name="Gao Z."/>
            <person name="Gu W."/>
            <person name="Deng X."/>
            <person name="Ma D."/>
            <person name="Wang S."/>
            <person name="Liang W."/>
            <person name="Fang L."/>
            <person name="Cai C."/>
            <person name="Zhu X."/>
            <person name="Zhou B."/>
            <person name="Zhang Y."/>
            <person name="Chen Z."/>
            <person name="Xu S."/>
            <person name="Zhu R."/>
            <person name="Wang S."/>
            <person name="Zhang T."/>
            <person name="Zhao G."/>
        </authorList>
    </citation>
    <scope>NUCLEOTIDE SEQUENCE [LARGE SCALE GENOMIC DNA]</scope>
    <source>
        <strain evidence="3">cv. Xinhai21</strain>
        <tissue evidence="2">Leaf</tissue>
    </source>
</reference>
<dbReference type="PANTHER" id="PTHR13255">
    <property type="entry name" value="ATAXIN-10"/>
    <property type="match status" value="1"/>
</dbReference>
<evidence type="ECO:0000313" key="3">
    <source>
        <dbReference type="Proteomes" id="UP000239757"/>
    </source>
</evidence>
<dbReference type="InterPro" id="IPR051374">
    <property type="entry name" value="Ataxin-10/CTR86_families"/>
</dbReference>
<dbReference type="PANTHER" id="PTHR13255:SF0">
    <property type="entry name" value="ATAXIN-10"/>
    <property type="match status" value="1"/>
</dbReference>
<organism evidence="2 3">
    <name type="scientific">Gossypium barbadense</name>
    <name type="common">Sea Island cotton</name>
    <name type="synonym">Hibiscus barbadensis</name>
    <dbReference type="NCBI Taxonomy" id="3634"/>
    <lineage>
        <taxon>Eukaryota</taxon>
        <taxon>Viridiplantae</taxon>
        <taxon>Streptophyta</taxon>
        <taxon>Embryophyta</taxon>
        <taxon>Tracheophyta</taxon>
        <taxon>Spermatophyta</taxon>
        <taxon>Magnoliopsida</taxon>
        <taxon>eudicotyledons</taxon>
        <taxon>Gunneridae</taxon>
        <taxon>Pentapetalae</taxon>
        <taxon>rosids</taxon>
        <taxon>malvids</taxon>
        <taxon>Malvales</taxon>
        <taxon>Malvaceae</taxon>
        <taxon>Malvoideae</taxon>
        <taxon>Gossypium</taxon>
    </lineage>
</organism>
<feature type="compositionally biased region" description="Polar residues" evidence="1">
    <location>
        <begin position="8"/>
        <end position="22"/>
    </location>
</feature>
<accession>A0A2P5YKM3</accession>
<name>A0A2P5YKM3_GOSBA</name>
<dbReference type="EMBL" id="KZ663064">
    <property type="protein sequence ID" value="PPS16123.1"/>
    <property type="molecule type" value="Genomic_DNA"/>
</dbReference>
<sequence length="448" mass="49484">MTPIQPETEFNTPKSPRGIQNTTRPLLVYSRKKAPVQVQSSSSPIRPEIIALFASSQTGPAMVGESLPELNYPNDVLQPLLSASNSSSLQQALEILIKDSRAAVGRGELASKNILPTVLKLVESLHRASSREYLMQAMKLLRNLCAGEVANQNSLQVLANVSLAGAEHQHDIWLKMFPNEFFILASIRSQKISDPLCMILYTCCDGRPALDMELCRDPGLPIVAGIIPTIASVGSREDWFKLLLSRLCLKDIHFPALFFKLCEGNASEDRGNTALGDNVFSSEQAFLLRIISEILNEELIKDICAQDGLGDLKKDSVDVVDLLLSNDLTDVILSLLYDLEPPAIIRKTLKDGETLDLNLGSTKLCPYKGFRRDLVVIIGNCAYRRKNVQDEIRQKSNAENQQIVADLQLQGSVDMPELARLGLKVEVDQNTHRAKLVNIPGSYTKPVE</sequence>
<evidence type="ECO:0000256" key="1">
    <source>
        <dbReference type="SAM" id="MobiDB-lite"/>
    </source>
</evidence>
<protein>
    <recommendedName>
        <fullName evidence="4">Ataxin-10 domain-containing protein</fullName>
    </recommendedName>
</protein>